<feature type="transmembrane region" description="Helical" evidence="1">
    <location>
        <begin position="96"/>
        <end position="113"/>
    </location>
</feature>
<keyword evidence="1" id="KW-0812">Transmembrane</keyword>
<feature type="transmembrane region" description="Helical" evidence="1">
    <location>
        <begin position="315"/>
        <end position="340"/>
    </location>
</feature>
<keyword evidence="1" id="KW-0472">Membrane</keyword>
<evidence type="ECO:0000313" key="3">
    <source>
        <dbReference type="Proteomes" id="UP000070433"/>
    </source>
</evidence>
<proteinExistence type="predicted"/>
<feature type="transmembrane region" description="Helical" evidence="1">
    <location>
        <begin position="119"/>
        <end position="143"/>
    </location>
</feature>
<feature type="transmembrane region" description="Helical" evidence="1">
    <location>
        <begin position="53"/>
        <end position="75"/>
    </location>
</feature>
<feature type="transmembrane region" description="Helical" evidence="1">
    <location>
        <begin position="229"/>
        <end position="246"/>
    </location>
</feature>
<dbReference type="RefSeq" id="WP_145979345.1">
    <property type="nucleotide sequence ID" value="NZ_CP010951.1"/>
</dbReference>
<protein>
    <submittedName>
        <fullName evidence="2">Uncharacterized protein</fullName>
    </submittedName>
</protein>
<dbReference type="EMBL" id="CP010951">
    <property type="protein sequence ID" value="AMO22512.1"/>
    <property type="molecule type" value="Genomic_DNA"/>
</dbReference>
<keyword evidence="1" id="KW-1133">Transmembrane helix</keyword>
<gene>
    <name evidence="2" type="ORF">UC35_05940</name>
</gene>
<evidence type="ECO:0000256" key="1">
    <source>
        <dbReference type="SAM" id="Phobius"/>
    </source>
</evidence>
<dbReference type="Proteomes" id="UP000070433">
    <property type="component" value="Chromosome"/>
</dbReference>
<keyword evidence="3" id="KW-1185">Reference proteome</keyword>
<dbReference type="OrthoDB" id="5295665at2"/>
<feature type="transmembrane region" description="Helical" evidence="1">
    <location>
        <begin position="155"/>
        <end position="177"/>
    </location>
</feature>
<feature type="transmembrane region" description="Helical" evidence="1">
    <location>
        <begin position="285"/>
        <end position="309"/>
    </location>
</feature>
<sequence>MTLAATFLGGASGRLLPAAVPFRFFGAAAAYQVAAWGVLVATWGGWIDFAGGLGLPLAALHLLTLGVLAMAALGAGAQLMPVATRQPPVSGRWLDFIWWVYTPGVAVLTAGMATGSATALLLGSAAVAGPLAAWALLMARHLARARGMPGVRAHAWGSLACLALVLVTGTALTAWWSGAAQPPRPLLTHAHQVVAPFGFMGLLSAGLSYILVPMFVLSPAPAERRQLGALAFFAAALLLACASGHLGGPLLAAAAVAGAAGAAWHLWLMRAAIASGMRKDLGHSFLLVRFGWGALGVAVAIALAIGFGAEVEARWLVAAALCWLSSVLAGFLQRILPFLGSMHAAAGRRRGPTASSLSHAGLLRAHALCHVAAWCAVAAALATHSRALAALAAVAGLAGSMAFALFFAQLLRRMRAACVPQS</sequence>
<dbReference type="AlphaFoldDB" id="A0A127JWU9"/>
<feature type="transmembrane region" description="Helical" evidence="1">
    <location>
        <begin position="361"/>
        <end position="381"/>
    </location>
</feature>
<evidence type="ECO:0000313" key="2">
    <source>
        <dbReference type="EMBL" id="AMO22512.1"/>
    </source>
</evidence>
<feature type="transmembrane region" description="Helical" evidence="1">
    <location>
        <begin position="252"/>
        <end position="273"/>
    </location>
</feature>
<feature type="transmembrane region" description="Helical" evidence="1">
    <location>
        <begin position="387"/>
        <end position="407"/>
    </location>
</feature>
<accession>A0A127JWU9</accession>
<reference evidence="2 3" key="1">
    <citation type="journal article" date="2014" name="Int. J. Syst. Evol. Microbiol.">
        <title>Ramlibacter solisilvae sp. nov., isolated from forest soil, and emended description of the genus Ramlibacter.</title>
        <authorList>
            <person name="Lee H.J."/>
            <person name="Lee S.H."/>
            <person name="Lee S.S."/>
            <person name="Lee J.S."/>
            <person name="Kim Y."/>
            <person name="Kim S.C."/>
            <person name="Jeon C.O."/>
        </authorList>
    </citation>
    <scope>NUCLEOTIDE SEQUENCE [LARGE SCALE GENOMIC DNA]</scope>
    <source>
        <strain evidence="2 3">5-10</strain>
    </source>
</reference>
<name>A0A127JWU9_9BURK</name>
<feature type="transmembrane region" description="Helical" evidence="1">
    <location>
        <begin position="197"/>
        <end position="217"/>
    </location>
</feature>
<organism evidence="2 3">
    <name type="scientific">Ramlibacter tataouinensis</name>
    <dbReference type="NCBI Taxonomy" id="94132"/>
    <lineage>
        <taxon>Bacteria</taxon>
        <taxon>Pseudomonadati</taxon>
        <taxon>Pseudomonadota</taxon>
        <taxon>Betaproteobacteria</taxon>
        <taxon>Burkholderiales</taxon>
        <taxon>Comamonadaceae</taxon>
        <taxon>Ramlibacter</taxon>
    </lineage>
</organism>
<dbReference type="PATRIC" id="fig|94132.3.peg.1197"/>